<evidence type="ECO:0000259" key="1">
    <source>
        <dbReference type="Pfam" id="PF07238"/>
    </source>
</evidence>
<dbReference type="InterPro" id="IPR009875">
    <property type="entry name" value="PilZ_domain"/>
</dbReference>
<evidence type="ECO:0000313" key="2">
    <source>
        <dbReference type="EMBL" id="QTA89487.1"/>
    </source>
</evidence>
<proteinExistence type="predicted"/>
<protein>
    <submittedName>
        <fullName evidence="2">PilZ domain-containing protein</fullName>
    </submittedName>
</protein>
<reference evidence="2" key="1">
    <citation type="journal article" date="2021" name="Microb. Physiol.">
        <title>Proteogenomic Insights into the Physiology of Marine, Sulfate-Reducing, Filamentous Desulfonema limicola and Desulfonema magnum.</title>
        <authorList>
            <person name="Schnaars V."/>
            <person name="Wohlbrand L."/>
            <person name="Scheve S."/>
            <person name="Hinrichs C."/>
            <person name="Reinhardt R."/>
            <person name="Rabus R."/>
        </authorList>
    </citation>
    <scope>NUCLEOTIDE SEQUENCE</scope>
    <source>
        <strain evidence="2">4be13</strain>
    </source>
</reference>
<dbReference type="Pfam" id="PF07238">
    <property type="entry name" value="PilZ"/>
    <property type="match status" value="1"/>
</dbReference>
<dbReference type="Proteomes" id="UP000663722">
    <property type="component" value="Chromosome"/>
</dbReference>
<sequence>MSMLYTRRVHPREYYEAPLIYSKEEREYYHEATMYNCSVGGMYFETSESLYPQLSLYIKMINFSPDSYSPGLYKVFMANVVWCRKIADTPVYGVGVRHLVRGHIIKHENTHGAGDSCDLCGKRNFKEIHKTEDALYFCRNCFKHMGGMTQGKTNENMLKFMVGNLG</sequence>
<dbReference type="AlphaFoldDB" id="A0A975GQ38"/>
<accession>A0A975GQ38</accession>
<keyword evidence="3" id="KW-1185">Reference proteome</keyword>
<dbReference type="RefSeq" id="WP_207678084.1">
    <property type="nucleotide sequence ID" value="NZ_CP061800.1"/>
</dbReference>
<evidence type="ECO:0000313" key="3">
    <source>
        <dbReference type="Proteomes" id="UP000663722"/>
    </source>
</evidence>
<gene>
    <name evidence="2" type="ORF">dnm_055430</name>
</gene>
<name>A0A975GQ38_9BACT</name>
<dbReference type="GO" id="GO:0035438">
    <property type="term" value="F:cyclic-di-GMP binding"/>
    <property type="evidence" value="ECO:0007669"/>
    <property type="project" value="InterPro"/>
</dbReference>
<feature type="domain" description="PilZ" evidence="1">
    <location>
        <begin position="7"/>
        <end position="97"/>
    </location>
</feature>
<organism evidence="2 3">
    <name type="scientific">Desulfonema magnum</name>
    <dbReference type="NCBI Taxonomy" id="45655"/>
    <lineage>
        <taxon>Bacteria</taxon>
        <taxon>Pseudomonadati</taxon>
        <taxon>Thermodesulfobacteriota</taxon>
        <taxon>Desulfobacteria</taxon>
        <taxon>Desulfobacterales</taxon>
        <taxon>Desulfococcaceae</taxon>
        <taxon>Desulfonema</taxon>
    </lineage>
</organism>
<dbReference type="EMBL" id="CP061800">
    <property type="protein sequence ID" value="QTA89487.1"/>
    <property type="molecule type" value="Genomic_DNA"/>
</dbReference>
<dbReference type="KEGG" id="dmm:dnm_055430"/>